<dbReference type="AlphaFoldDB" id="A0A2S6NJA6"/>
<evidence type="ECO:0000313" key="4">
    <source>
        <dbReference type="Proteomes" id="UP000239724"/>
    </source>
</evidence>
<feature type="signal peptide" evidence="2">
    <location>
        <begin position="1"/>
        <end position="24"/>
    </location>
</feature>
<evidence type="ECO:0000256" key="2">
    <source>
        <dbReference type="SAM" id="SignalP"/>
    </source>
</evidence>
<evidence type="ECO:0000256" key="1">
    <source>
        <dbReference type="ARBA" id="ARBA00022729"/>
    </source>
</evidence>
<dbReference type="InterPro" id="IPR006059">
    <property type="entry name" value="SBP"/>
</dbReference>
<proteinExistence type="predicted"/>
<keyword evidence="1 2" id="KW-0732">Signal</keyword>
<evidence type="ECO:0000313" key="3">
    <source>
        <dbReference type="EMBL" id="PPQ34874.1"/>
    </source>
</evidence>
<accession>A0A2S6NJA6</accession>
<dbReference type="EMBL" id="NHRY01000085">
    <property type="protein sequence ID" value="PPQ34874.1"/>
    <property type="molecule type" value="Genomic_DNA"/>
</dbReference>
<dbReference type="Gene3D" id="3.40.190.10">
    <property type="entry name" value="Periplasmic binding protein-like II"/>
    <property type="match status" value="2"/>
</dbReference>
<dbReference type="Proteomes" id="UP000239724">
    <property type="component" value="Unassembled WGS sequence"/>
</dbReference>
<feature type="chain" id="PRO_5018196232" description="ABC transporter substrate-binding protein" evidence="2">
    <location>
        <begin position="25"/>
        <end position="354"/>
    </location>
</feature>
<organism evidence="3 4">
    <name type="scientific">Rhodopila globiformis</name>
    <name type="common">Rhodopseudomonas globiformis</name>
    <dbReference type="NCBI Taxonomy" id="1071"/>
    <lineage>
        <taxon>Bacteria</taxon>
        <taxon>Pseudomonadati</taxon>
        <taxon>Pseudomonadota</taxon>
        <taxon>Alphaproteobacteria</taxon>
        <taxon>Acetobacterales</taxon>
        <taxon>Acetobacteraceae</taxon>
        <taxon>Rhodopila</taxon>
    </lineage>
</organism>
<name>A0A2S6NJA6_RHOGL</name>
<protein>
    <recommendedName>
        <fullName evidence="5">ABC transporter substrate-binding protein</fullName>
    </recommendedName>
</protein>
<dbReference type="OrthoDB" id="9815444at2"/>
<dbReference type="SUPFAM" id="SSF53850">
    <property type="entry name" value="Periplasmic binding protein-like II"/>
    <property type="match status" value="1"/>
</dbReference>
<dbReference type="PANTHER" id="PTHR30222:SF2">
    <property type="entry name" value="ABC TRANSPORTER SUBSTRATE-BINDING PROTEIN"/>
    <property type="match status" value="1"/>
</dbReference>
<dbReference type="RefSeq" id="WP_104518596.1">
    <property type="nucleotide sequence ID" value="NZ_NHRY01000085.1"/>
</dbReference>
<dbReference type="Pfam" id="PF13416">
    <property type="entry name" value="SBP_bac_8"/>
    <property type="match status" value="1"/>
</dbReference>
<comment type="caution">
    <text evidence="3">The sequence shown here is derived from an EMBL/GenBank/DDBJ whole genome shotgun (WGS) entry which is preliminary data.</text>
</comment>
<gene>
    <name evidence="3" type="ORF">CCS01_09405</name>
</gene>
<reference evidence="3 4" key="1">
    <citation type="journal article" date="2018" name="Arch. Microbiol.">
        <title>New insights into the metabolic potential of the phototrophic purple bacterium Rhodopila globiformis DSM 161(T) from its draft genome sequence and evidence for a vanadium-dependent nitrogenase.</title>
        <authorList>
            <person name="Imhoff J.F."/>
            <person name="Rahn T."/>
            <person name="Kunzel S."/>
            <person name="Neulinger S.C."/>
        </authorList>
    </citation>
    <scope>NUCLEOTIDE SEQUENCE [LARGE SCALE GENOMIC DNA]</scope>
    <source>
        <strain evidence="3 4">DSM 161</strain>
    </source>
</reference>
<dbReference type="PANTHER" id="PTHR30222">
    <property type="entry name" value="SPERMIDINE/PUTRESCINE-BINDING PERIPLASMIC PROTEIN"/>
    <property type="match status" value="1"/>
</dbReference>
<keyword evidence="4" id="KW-1185">Reference proteome</keyword>
<evidence type="ECO:0008006" key="5">
    <source>
        <dbReference type="Google" id="ProtNLM"/>
    </source>
</evidence>
<sequence>MPARTLLTALALVATLFAASPIFATQASYAGGEALTIVTRDESLQRAVQSAYVQPFTAVTRARVVQQVWEGDIATLRKHVKPPTNAWDVVMVDPEELATGCSEGLFEKLDWSMIGGKDHYLPQAVSDCGVGAITVDTVLAWDKDKLPVSPTWSDFWDVAKYPGKRGLRKDVRGNLEIALMADGVAPGDVYKTLSSSEGVDRAFHKLDQLKPYIVWWSSNAEAPRILSSGDVLMTSAPSAQITTAAESAHRNFGVQFAGSLYELNSWAIVKGTPALRTAEQFLYFTGMPAIEQRLLKKGGYFGLAKGLTDGVPASVVALSPNNPANANAGLRLDAAFWHDNLPKLRQRFEAWLGH</sequence>